<dbReference type="InterPro" id="IPR006459">
    <property type="entry name" value="CASP/CASPL"/>
</dbReference>
<feature type="domain" description="Casparian strip membrane protein" evidence="9">
    <location>
        <begin position="22"/>
        <end position="174"/>
    </location>
</feature>
<evidence type="ECO:0000256" key="6">
    <source>
        <dbReference type="ARBA" id="ARBA00022989"/>
    </source>
</evidence>
<comment type="subcellular location">
    <subcellularLocation>
        <location evidence="1 8">Cell membrane</location>
        <topology evidence="1 8">Multi-pass membrane protein</topology>
    </subcellularLocation>
</comment>
<dbReference type="EMBL" id="JACEIK010003189">
    <property type="protein sequence ID" value="MCD9640720.1"/>
    <property type="molecule type" value="Genomic_DNA"/>
</dbReference>
<evidence type="ECO:0000256" key="8">
    <source>
        <dbReference type="RuleBase" id="RU361233"/>
    </source>
</evidence>
<dbReference type="Proteomes" id="UP000823775">
    <property type="component" value="Unassembled WGS sequence"/>
</dbReference>
<dbReference type="InterPro" id="IPR044173">
    <property type="entry name" value="CASPL"/>
</dbReference>
<dbReference type="Pfam" id="PF04535">
    <property type="entry name" value="CASP_dom"/>
    <property type="match status" value="1"/>
</dbReference>
<sequence>METESNMNGGVGKEVGVANKQSIRWREFGLRFLAFVLTLVAAIVLGVSKQNELVPVQLVPTLPPINVPASAKWLHMSAFVYFVVVNAIACAYAVMSLVLSLSNRGRTNGLSLTVTLLDLIVVALLYSGVGAAAAIGLIGYKGNSHVRWNKVCNVFVKFCGQVAAAIAISLVGSILFLLLVLFALLNLHKSRHH</sequence>
<dbReference type="NCBIfam" id="TIGR01569">
    <property type="entry name" value="A_tha_TIGR01569"/>
    <property type="match status" value="1"/>
</dbReference>
<feature type="transmembrane region" description="Helical" evidence="8">
    <location>
        <begin position="78"/>
        <end position="102"/>
    </location>
</feature>
<feature type="transmembrane region" description="Helical" evidence="8">
    <location>
        <begin position="114"/>
        <end position="140"/>
    </location>
</feature>
<evidence type="ECO:0000313" key="10">
    <source>
        <dbReference type="EMBL" id="MCD9640720.1"/>
    </source>
</evidence>
<dbReference type="InterPro" id="IPR006702">
    <property type="entry name" value="CASP_dom"/>
</dbReference>
<comment type="subunit">
    <text evidence="3 8">Homodimer and heterodimers.</text>
</comment>
<evidence type="ECO:0000313" key="11">
    <source>
        <dbReference type="Proteomes" id="UP000823775"/>
    </source>
</evidence>
<keyword evidence="6 8" id="KW-1133">Transmembrane helix</keyword>
<dbReference type="PANTHER" id="PTHR36488:SF8">
    <property type="entry name" value="CASP-LIKE PROTEIN 1U1"/>
    <property type="match status" value="1"/>
</dbReference>
<evidence type="ECO:0000256" key="1">
    <source>
        <dbReference type="ARBA" id="ARBA00004651"/>
    </source>
</evidence>
<name>A0ABS8V2V0_DATST</name>
<keyword evidence="11" id="KW-1185">Reference proteome</keyword>
<protein>
    <recommendedName>
        <fullName evidence="8">CASP-like protein</fullName>
    </recommendedName>
</protein>
<evidence type="ECO:0000256" key="7">
    <source>
        <dbReference type="ARBA" id="ARBA00023136"/>
    </source>
</evidence>
<evidence type="ECO:0000256" key="3">
    <source>
        <dbReference type="ARBA" id="ARBA00011489"/>
    </source>
</evidence>
<accession>A0ABS8V2V0</accession>
<dbReference type="PANTHER" id="PTHR36488">
    <property type="entry name" value="CASP-LIKE PROTEIN 1U1"/>
    <property type="match status" value="1"/>
</dbReference>
<comment type="similarity">
    <text evidence="2 8">Belongs to the Casparian strip membrane proteins (CASP) family.</text>
</comment>
<proteinExistence type="inferred from homology"/>
<feature type="transmembrane region" description="Helical" evidence="8">
    <location>
        <begin position="28"/>
        <end position="48"/>
    </location>
</feature>
<evidence type="ECO:0000256" key="5">
    <source>
        <dbReference type="ARBA" id="ARBA00022692"/>
    </source>
</evidence>
<reference evidence="10 11" key="1">
    <citation type="journal article" date="2021" name="BMC Genomics">
        <title>Datura genome reveals duplications of psychoactive alkaloid biosynthetic genes and high mutation rate following tissue culture.</title>
        <authorList>
            <person name="Rajewski A."/>
            <person name="Carter-House D."/>
            <person name="Stajich J."/>
            <person name="Litt A."/>
        </authorList>
    </citation>
    <scope>NUCLEOTIDE SEQUENCE [LARGE SCALE GENOMIC DNA]</scope>
    <source>
        <strain evidence="10">AR-01</strain>
    </source>
</reference>
<keyword evidence="7 8" id="KW-0472">Membrane</keyword>
<feature type="transmembrane region" description="Helical" evidence="8">
    <location>
        <begin position="160"/>
        <end position="185"/>
    </location>
</feature>
<organism evidence="10 11">
    <name type="scientific">Datura stramonium</name>
    <name type="common">Jimsonweed</name>
    <name type="synonym">Common thornapple</name>
    <dbReference type="NCBI Taxonomy" id="4076"/>
    <lineage>
        <taxon>Eukaryota</taxon>
        <taxon>Viridiplantae</taxon>
        <taxon>Streptophyta</taxon>
        <taxon>Embryophyta</taxon>
        <taxon>Tracheophyta</taxon>
        <taxon>Spermatophyta</taxon>
        <taxon>Magnoliopsida</taxon>
        <taxon>eudicotyledons</taxon>
        <taxon>Gunneridae</taxon>
        <taxon>Pentapetalae</taxon>
        <taxon>asterids</taxon>
        <taxon>lamiids</taxon>
        <taxon>Solanales</taxon>
        <taxon>Solanaceae</taxon>
        <taxon>Solanoideae</taxon>
        <taxon>Datureae</taxon>
        <taxon>Datura</taxon>
    </lineage>
</organism>
<keyword evidence="4 8" id="KW-1003">Cell membrane</keyword>
<gene>
    <name evidence="10" type="ORF">HAX54_026197</name>
</gene>
<evidence type="ECO:0000256" key="4">
    <source>
        <dbReference type="ARBA" id="ARBA00022475"/>
    </source>
</evidence>
<evidence type="ECO:0000259" key="9">
    <source>
        <dbReference type="Pfam" id="PF04535"/>
    </source>
</evidence>
<evidence type="ECO:0000256" key="2">
    <source>
        <dbReference type="ARBA" id="ARBA00007651"/>
    </source>
</evidence>
<comment type="caution">
    <text evidence="10">The sequence shown here is derived from an EMBL/GenBank/DDBJ whole genome shotgun (WGS) entry which is preliminary data.</text>
</comment>
<keyword evidence="5 8" id="KW-0812">Transmembrane</keyword>